<dbReference type="AlphaFoldDB" id="A0A7E4ULV5"/>
<organism evidence="2 3">
    <name type="scientific">Panagrellus redivivus</name>
    <name type="common">Microworm</name>
    <dbReference type="NCBI Taxonomy" id="6233"/>
    <lineage>
        <taxon>Eukaryota</taxon>
        <taxon>Metazoa</taxon>
        <taxon>Ecdysozoa</taxon>
        <taxon>Nematoda</taxon>
        <taxon>Chromadorea</taxon>
        <taxon>Rhabditida</taxon>
        <taxon>Tylenchina</taxon>
        <taxon>Panagrolaimomorpha</taxon>
        <taxon>Panagrolaimoidea</taxon>
        <taxon>Panagrolaimidae</taxon>
        <taxon>Panagrellus</taxon>
    </lineage>
</organism>
<dbReference type="WBParaSite" id="Pan_g10319.t1">
    <property type="protein sequence ID" value="Pan_g10319.t1"/>
    <property type="gene ID" value="Pan_g10319"/>
</dbReference>
<keyword evidence="1" id="KW-0732">Signal</keyword>
<protein>
    <submittedName>
        <fullName evidence="3">UPAR/Ly6 domain-containing protein</fullName>
    </submittedName>
</protein>
<proteinExistence type="predicted"/>
<name>A0A7E4ULV5_PANRE</name>
<dbReference type="Proteomes" id="UP000492821">
    <property type="component" value="Unassembled WGS sequence"/>
</dbReference>
<reference evidence="2" key="1">
    <citation type="journal article" date="2013" name="Genetics">
        <title>The draft genome and transcriptome of Panagrellus redivivus are shaped by the harsh demands of a free-living lifestyle.</title>
        <authorList>
            <person name="Srinivasan J."/>
            <person name="Dillman A.R."/>
            <person name="Macchietto M.G."/>
            <person name="Heikkinen L."/>
            <person name="Lakso M."/>
            <person name="Fracchia K.M."/>
            <person name="Antoshechkin I."/>
            <person name="Mortazavi A."/>
            <person name="Wong G."/>
            <person name="Sternberg P.W."/>
        </authorList>
    </citation>
    <scope>NUCLEOTIDE SEQUENCE [LARGE SCALE GENOMIC DNA]</scope>
    <source>
        <strain evidence="2">MT8872</strain>
    </source>
</reference>
<feature type="signal peptide" evidence="1">
    <location>
        <begin position="1"/>
        <end position="20"/>
    </location>
</feature>
<evidence type="ECO:0000313" key="3">
    <source>
        <dbReference type="WBParaSite" id="Pan_g10319.t1"/>
    </source>
</evidence>
<accession>A0A7E4ULV5</accession>
<sequence>MAVVMYVLLLAAVLPVFCMAISCNTGSNGEEPCFGATYCAYIKTREIASDVSSTRRACLFSNPPEITYDRSSPPFTTINTCSQLTVSGIEYTMKICDTDYCNFLCDYYPVPPVPTTTHGAAATTSLAVLPVILLAALM</sequence>
<reference evidence="3" key="2">
    <citation type="submission" date="2020-10" db="UniProtKB">
        <authorList>
            <consortium name="WormBaseParasite"/>
        </authorList>
    </citation>
    <scope>IDENTIFICATION</scope>
</reference>
<keyword evidence="2" id="KW-1185">Reference proteome</keyword>
<evidence type="ECO:0000313" key="2">
    <source>
        <dbReference type="Proteomes" id="UP000492821"/>
    </source>
</evidence>
<feature type="chain" id="PRO_5028972386" evidence="1">
    <location>
        <begin position="21"/>
        <end position="138"/>
    </location>
</feature>
<evidence type="ECO:0000256" key="1">
    <source>
        <dbReference type="SAM" id="SignalP"/>
    </source>
</evidence>